<evidence type="ECO:0000259" key="5">
    <source>
        <dbReference type="Pfam" id="PF00296"/>
    </source>
</evidence>
<name>A0ABW8LTB3_9ACTN</name>
<evidence type="ECO:0000256" key="1">
    <source>
        <dbReference type="ARBA" id="ARBA00022630"/>
    </source>
</evidence>
<sequence length="283" mass="30733">MQLHVILPAESPATDIHELAALAQEAERLGYDGVWLPDHLLPPGPYGPEKYGGVYEPLTALAYLAAVTRRVTLGTSVLILPLRDPLLVARQAATLARMSGGRFVLGVGAGWEEYEFDAAGADFATRGARTTSALRLIRQLHESGGGPYEDAFHSFDERAVFQPVPEHPVPFLIGGNSNAALRRTAQVGDWWQGVGLGPREFAGHRARLRELSGGREIRAGARIGWDDDGRDVGRDVGEVREEVEAWRAVEADHLAVWFGSPEGDGFLRRMRALAEAVGQGDRA</sequence>
<dbReference type="InterPro" id="IPR050172">
    <property type="entry name" value="SsuD_RutA_monooxygenase"/>
</dbReference>
<dbReference type="NCBIfam" id="TIGR03619">
    <property type="entry name" value="F420_Rv2161c"/>
    <property type="match status" value="1"/>
</dbReference>
<dbReference type="Gene3D" id="3.20.20.30">
    <property type="entry name" value="Luciferase-like domain"/>
    <property type="match status" value="1"/>
</dbReference>
<dbReference type="InterPro" id="IPR036661">
    <property type="entry name" value="Luciferase-like_sf"/>
</dbReference>
<keyword evidence="3 6" id="KW-0560">Oxidoreductase</keyword>
<organism evidence="6 7">
    <name type="scientific">Streptomyces milbemycinicus</name>
    <dbReference type="NCBI Taxonomy" id="476552"/>
    <lineage>
        <taxon>Bacteria</taxon>
        <taxon>Bacillati</taxon>
        <taxon>Actinomycetota</taxon>
        <taxon>Actinomycetes</taxon>
        <taxon>Kitasatosporales</taxon>
        <taxon>Streptomycetaceae</taxon>
        <taxon>Streptomyces</taxon>
    </lineage>
</organism>
<dbReference type="Pfam" id="PF00296">
    <property type="entry name" value="Bac_luciferase"/>
    <property type="match status" value="1"/>
</dbReference>
<keyword evidence="2" id="KW-0288">FMN</keyword>
<keyword evidence="1" id="KW-0285">Flavoprotein</keyword>
<dbReference type="EMBL" id="JBJDQH010000010">
    <property type="protein sequence ID" value="MFK4269136.1"/>
    <property type="molecule type" value="Genomic_DNA"/>
</dbReference>
<comment type="caution">
    <text evidence="6">The sequence shown here is derived from an EMBL/GenBank/DDBJ whole genome shotgun (WGS) entry which is preliminary data.</text>
</comment>
<dbReference type="PANTHER" id="PTHR42847:SF4">
    <property type="entry name" value="ALKANESULFONATE MONOOXYGENASE-RELATED"/>
    <property type="match status" value="1"/>
</dbReference>
<evidence type="ECO:0000313" key="7">
    <source>
        <dbReference type="Proteomes" id="UP001620295"/>
    </source>
</evidence>
<dbReference type="PANTHER" id="PTHR42847">
    <property type="entry name" value="ALKANESULFONATE MONOOXYGENASE"/>
    <property type="match status" value="1"/>
</dbReference>
<gene>
    <name evidence="6" type="ORF">ACI2L5_29965</name>
</gene>
<accession>A0ABW8LTB3</accession>
<evidence type="ECO:0000256" key="3">
    <source>
        <dbReference type="ARBA" id="ARBA00023002"/>
    </source>
</evidence>
<dbReference type="InterPro" id="IPR019921">
    <property type="entry name" value="Lucif-like_OxRdtase_Rv2161c"/>
</dbReference>
<keyword evidence="4" id="KW-0503">Monooxygenase</keyword>
<dbReference type="SUPFAM" id="SSF51679">
    <property type="entry name" value="Bacterial luciferase-like"/>
    <property type="match status" value="1"/>
</dbReference>
<feature type="domain" description="Luciferase-like" evidence="5">
    <location>
        <begin position="1"/>
        <end position="210"/>
    </location>
</feature>
<evidence type="ECO:0000256" key="2">
    <source>
        <dbReference type="ARBA" id="ARBA00022643"/>
    </source>
</evidence>
<dbReference type="Proteomes" id="UP001620295">
    <property type="component" value="Unassembled WGS sequence"/>
</dbReference>
<dbReference type="GO" id="GO:0016491">
    <property type="term" value="F:oxidoreductase activity"/>
    <property type="evidence" value="ECO:0007669"/>
    <property type="project" value="UniProtKB-KW"/>
</dbReference>
<dbReference type="EC" id="1.-.-.-" evidence="6"/>
<proteinExistence type="predicted"/>
<reference evidence="6 7" key="1">
    <citation type="submission" date="2024-11" db="EMBL/GenBank/DDBJ databases">
        <title>The Natural Products Discovery Center: Release of the First 8490 Sequenced Strains for Exploring Actinobacteria Biosynthetic Diversity.</title>
        <authorList>
            <person name="Kalkreuter E."/>
            <person name="Kautsar S.A."/>
            <person name="Yang D."/>
            <person name="Bader C.D."/>
            <person name="Teijaro C.N."/>
            <person name="Fluegel L."/>
            <person name="Davis C.M."/>
            <person name="Simpson J.R."/>
            <person name="Lauterbach L."/>
            <person name="Steele A.D."/>
            <person name="Gui C."/>
            <person name="Meng S."/>
            <person name="Li G."/>
            <person name="Viehrig K."/>
            <person name="Ye F."/>
            <person name="Su P."/>
            <person name="Kiefer A.F."/>
            <person name="Nichols A."/>
            <person name="Cepeda A.J."/>
            <person name="Yan W."/>
            <person name="Fan B."/>
            <person name="Jiang Y."/>
            <person name="Adhikari A."/>
            <person name="Zheng C.-J."/>
            <person name="Schuster L."/>
            <person name="Cowan T.M."/>
            <person name="Smanski M.J."/>
            <person name="Chevrette M.G."/>
            <person name="De Carvalho L.P.S."/>
            <person name="Shen B."/>
        </authorList>
    </citation>
    <scope>NUCLEOTIDE SEQUENCE [LARGE SCALE GENOMIC DNA]</scope>
    <source>
        <strain evidence="6 7">NPDC020863</strain>
    </source>
</reference>
<evidence type="ECO:0000313" key="6">
    <source>
        <dbReference type="EMBL" id="MFK4269136.1"/>
    </source>
</evidence>
<protein>
    <submittedName>
        <fullName evidence="6">TIGR03619 family F420-dependent LLM class oxidoreductase</fullName>
        <ecNumber evidence="6">1.-.-.-</ecNumber>
    </submittedName>
</protein>
<keyword evidence="7" id="KW-1185">Reference proteome</keyword>
<dbReference type="InterPro" id="IPR011251">
    <property type="entry name" value="Luciferase-like_dom"/>
</dbReference>
<dbReference type="RefSeq" id="WP_358631536.1">
    <property type="nucleotide sequence ID" value="NZ_JBFACG010000028.1"/>
</dbReference>
<evidence type="ECO:0000256" key="4">
    <source>
        <dbReference type="ARBA" id="ARBA00023033"/>
    </source>
</evidence>